<evidence type="ECO:0000259" key="2">
    <source>
        <dbReference type="Pfam" id="PF00487"/>
    </source>
</evidence>
<dbReference type="PANTHER" id="PTHR19353">
    <property type="entry name" value="FATTY ACID DESATURASE 2"/>
    <property type="match status" value="1"/>
</dbReference>
<dbReference type="GO" id="GO:0008610">
    <property type="term" value="P:lipid biosynthetic process"/>
    <property type="evidence" value="ECO:0007669"/>
    <property type="project" value="UniProtKB-ARBA"/>
</dbReference>
<keyword evidence="4" id="KW-1185">Reference proteome</keyword>
<dbReference type="OrthoDB" id="104711at2"/>
<gene>
    <name evidence="3" type="ORF">M992_1568</name>
</gene>
<evidence type="ECO:0000256" key="1">
    <source>
        <dbReference type="SAM" id="Phobius"/>
    </source>
</evidence>
<reference evidence="3 4" key="1">
    <citation type="submission" date="2015-07" db="EMBL/GenBank/DDBJ databases">
        <title>ATOL: Assembling a taxonomically balanced genome-scale reconstruction of the evolutionary history of the Enterobacteriaceae.</title>
        <authorList>
            <person name="Plunkett G.III."/>
            <person name="Neeno-Eckwall E.C."/>
            <person name="Glasner J.D."/>
            <person name="Perna N.T."/>
        </authorList>
    </citation>
    <scope>NUCLEOTIDE SEQUENCE [LARGE SCALE GENOMIC DNA]</scope>
    <source>
        <strain evidence="3 4">ATCC 35017</strain>
    </source>
</reference>
<comment type="caution">
    <text evidence="3">The sequence shown here is derived from an EMBL/GenBank/DDBJ whole genome shotgun (WGS) entry which is preliminary data.</text>
</comment>
<feature type="transmembrane region" description="Helical" evidence="1">
    <location>
        <begin position="44"/>
        <end position="62"/>
    </location>
</feature>
<evidence type="ECO:0000313" key="4">
    <source>
        <dbReference type="Proteomes" id="UP000053226"/>
    </source>
</evidence>
<dbReference type="InterPro" id="IPR005804">
    <property type="entry name" value="FA_desaturase_dom"/>
</dbReference>
<feature type="transmembrane region" description="Helical" evidence="1">
    <location>
        <begin position="239"/>
        <end position="258"/>
    </location>
</feature>
<dbReference type="GO" id="GO:0016717">
    <property type="term" value="F:oxidoreductase activity, acting on paired donors, with oxidation of a pair of donors resulting in the reduction of molecular oxygen to two molecules of water"/>
    <property type="evidence" value="ECO:0007669"/>
    <property type="project" value="TreeGrafter"/>
</dbReference>
<keyword evidence="1" id="KW-1133">Transmembrane helix</keyword>
<dbReference type="PANTHER" id="PTHR19353:SF19">
    <property type="entry name" value="DELTA(5) FATTY ACID DESATURASE C-RELATED"/>
    <property type="match status" value="1"/>
</dbReference>
<evidence type="ECO:0000313" key="3">
    <source>
        <dbReference type="EMBL" id="KPD03072.1"/>
    </source>
</evidence>
<feature type="transmembrane region" description="Helical" evidence="1">
    <location>
        <begin position="206"/>
        <end position="227"/>
    </location>
</feature>
<dbReference type="Pfam" id="PF00487">
    <property type="entry name" value="FA_desaturase"/>
    <property type="match status" value="1"/>
</dbReference>
<dbReference type="AlphaFoldDB" id="A0A0N0IAI1"/>
<dbReference type="RefSeq" id="WP_053908033.1">
    <property type="nucleotide sequence ID" value="NZ_CAWMUS010000016.1"/>
</dbReference>
<name>A0A0N0IAI1_9GAMM</name>
<dbReference type="EMBL" id="LGAA01000016">
    <property type="protein sequence ID" value="KPD03072.1"/>
    <property type="molecule type" value="Genomic_DNA"/>
</dbReference>
<organism evidence="3 4">
    <name type="scientific">Moellerella wisconsensis ATCC 35017</name>
    <dbReference type="NCBI Taxonomy" id="1354267"/>
    <lineage>
        <taxon>Bacteria</taxon>
        <taxon>Pseudomonadati</taxon>
        <taxon>Pseudomonadota</taxon>
        <taxon>Gammaproteobacteria</taxon>
        <taxon>Enterobacterales</taxon>
        <taxon>Morganellaceae</taxon>
        <taxon>Moellerella</taxon>
    </lineage>
</organism>
<feature type="transmembrane region" description="Helical" evidence="1">
    <location>
        <begin position="166"/>
        <end position="186"/>
    </location>
</feature>
<feature type="transmembrane region" description="Helical" evidence="1">
    <location>
        <begin position="68"/>
        <end position="88"/>
    </location>
</feature>
<accession>A0A0N0IAI1</accession>
<feature type="domain" description="Fatty acid desaturase" evidence="2">
    <location>
        <begin position="71"/>
        <end position="342"/>
    </location>
</feature>
<sequence>MNPSSKYIHFSTADETAFHQALLQASQDYLQKNNDHRLANKRNIVVAGGLFLLSIASYLYALSTQSSAVYIMAYSFFVILIMFLNVICQHDACHNTLFKNTRINRIVGRLVTLPLGIDPDFWRVRHVDYHHHYANIEHYDLDIEENGIFRQTPFQQWRGFMRYQHIYWPLIAALSLSWVALVFDWADRTGRTRLRENNVLSGWQGWLLFLLSKLLHLTVMIGLPLAIAHTHGISISTILFTYLVSQMMASMLVVYLLLGTHWAETKFFTPPANHQMPHGWYQHNFMTACDWLPSPHWLWRLTGGVNYHLTHHLFPGWHHRHYPALAQIIARLANEYKMPYRCISYRQLVKSQISFLRRMGTNNMNKID</sequence>
<dbReference type="Proteomes" id="UP000053226">
    <property type="component" value="Unassembled WGS sequence"/>
</dbReference>
<dbReference type="CDD" id="cd03506">
    <property type="entry name" value="Delta6-FADS-like"/>
    <property type="match status" value="1"/>
</dbReference>
<dbReference type="GO" id="GO:0016020">
    <property type="term" value="C:membrane"/>
    <property type="evidence" value="ECO:0007669"/>
    <property type="project" value="TreeGrafter"/>
</dbReference>
<protein>
    <submittedName>
        <fullName evidence="3">Delta-5 fatty acid desaturase</fullName>
    </submittedName>
</protein>
<proteinExistence type="predicted"/>
<keyword evidence="1" id="KW-0812">Transmembrane</keyword>
<keyword evidence="1" id="KW-0472">Membrane</keyword>
<dbReference type="InterPro" id="IPR012171">
    <property type="entry name" value="Fatty_acid_desaturase"/>
</dbReference>